<organism evidence="9 10">
    <name type="scientific">Shimazuella alba</name>
    <dbReference type="NCBI Taxonomy" id="2690964"/>
    <lineage>
        <taxon>Bacteria</taxon>
        <taxon>Bacillati</taxon>
        <taxon>Bacillota</taxon>
        <taxon>Bacilli</taxon>
        <taxon>Bacillales</taxon>
        <taxon>Thermoactinomycetaceae</taxon>
        <taxon>Shimazuella</taxon>
    </lineage>
</organism>
<dbReference type="InterPro" id="IPR026564">
    <property type="entry name" value="Transcrip_reg_TACO1-like_dom3"/>
</dbReference>
<dbReference type="Pfam" id="PF20772">
    <property type="entry name" value="TACO1_YebC_N"/>
    <property type="match status" value="1"/>
</dbReference>
<evidence type="ECO:0000256" key="4">
    <source>
        <dbReference type="ARBA" id="ARBA00023125"/>
    </source>
</evidence>
<dbReference type="GO" id="GO:0003677">
    <property type="term" value="F:DNA binding"/>
    <property type="evidence" value="ECO:0007669"/>
    <property type="project" value="UniProtKB-UniRule"/>
</dbReference>
<gene>
    <name evidence="9" type="ORF">GSM42_15295</name>
</gene>
<dbReference type="SUPFAM" id="SSF75625">
    <property type="entry name" value="YebC-like"/>
    <property type="match status" value="1"/>
</dbReference>
<feature type="domain" description="TACO1/YebC-like N-terminal" evidence="8">
    <location>
        <begin position="5"/>
        <end position="76"/>
    </location>
</feature>
<dbReference type="GO" id="GO:0006355">
    <property type="term" value="P:regulation of DNA-templated transcription"/>
    <property type="evidence" value="ECO:0007669"/>
    <property type="project" value="UniProtKB-UniRule"/>
</dbReference>
<sequence length="250" mass="28290">MAGHSKWKNIQHRKGRQDAIKGKIFAKLGREIYVAARRGDKDPANNNQLRLAIAKAKSQNMPNENIERAIKKAAGEGDGSNYESITYEGYGPDGIAVLVEALTDNRNRTAADVRFAFTKRGGNLGESGCVSWMFKRLGVIEIEKEEVSMEEEEMELFLLDLDPEDMEISEDTYEVYIEPERLEEVQAYLEQQEIPLSTAEVSMIPENKVKVHGDTIKKVLDLIDALEDHDDIQAVYTNFDADENEIEKYS</sequence>
<accession>A0A6I4VU10</accession>
<evidence type="ECO:0000256" key="5">
    <source>
        <dbReference type="ARBA" id="ARBA00023163"/>
    </source>
</evidence>
<evidence type="ECO:0000313" key="9">
    <source>
        <dbReference type="EMBL" id="MXQ55057.1"/>
    </source>
</evidence>
<feature type="domain" description="TACO1/YebC-like second and third" evidence="7">
    <location>
        <begin position="82"/>
        <end position="239"/>
    </location>
</feature>
<evidence type="ECO:0000259" key="8">
    <source>
        <dbReference type="Pfam" id="PF20772"/>
    </source>
</evidence>
<dbReference type="RefSeq" id="WP_160802407.1">
    <property type="nucleotide sequence ID" value="NZ_WUUL01000011.1"/>
</dbReference>
<evidence type="ECO:0000256" key="2">
    <source>
        <dbReference type="ARBA" id="ARBA00022490"/>
    </source>
</evidence>
<dbReference type="EMBL" id="WUUL01000011">
    <property type="protein sequence ID" value="MXQ55057.1"/>
    <property type="molecule type" value="Genomic_DNA"/>
</dbReference>
<proteinExistence type="inferred from homology"/>
<evidence type="ECO:0000256" key="3">
    <source>
        <dbReference type="ARBA" id="ARBA00023015"/>
    </source>
</evidence>
<dbReference type="FunFam" id="1.10.10.200:FF:000002">
    <property type="entry name" value="Probable transcriptional regulatory protein CLM62_37755"/>
    <property type="match status" value="1"/>
</dbReference>
<keyword evidence="3 6" id="KW-0805">Transcription regulation</keyword>
<dbReference type="Proteomes" id="UP000430692">
    <property type="component" value="Unassembled WGS sequence"/>
</dbReference>
<dbReference type="PANTHER" id="PTHR12532">
    <property type="entry name" value="TRANSLATIONAL ACTIVATOR OF CYTOCHROME C OXIDASE 1"/>
    <property type="match status" value="1"/>
</dbReference>
<evidence type="ECO:0000313" key="10">
    <source>
        <dbReference type="Proteomes" id="UP000430692"/>
    </source>
</evidence>
<comment type="similarity">
    <text evidence="1 6">Belongs to the TACO1 family.</text>
</comment>
<keyword evidence="4 6" id="KW-0238">DNA-binding</keyword>
<protein>
    <recommendedName>
        <fullName evidence="6">Probable transcriptional regulatory protein GSM42_15295</fullName>
    </recommendedName>
</protein>
<dbReference type="InterPro" id="IPR049083">
    <property type="entry name" value="TACO1_YebC_N"/>
</dbReference>
<name>A0A6I4VU10_9BACL</name>
<dbReference type="GO" id="GO:0005829">
    <property type="term" value="C:cytosol"/>
    <property type="evidence" value="ECO:0007669"/>
    <property type="project" value="TreeGrafter"/>
</dbReference>
<evidence type="ECO:0000259" key="7">
    <source>
        <dbReference type="Pfam" id="PF01709"/>
    </source>
</evidence>
<dbReference type="InterPro" id="IPR029072">
    <property type="entry name" value="YebC-like"/>
</dbReference>
<dbReference type="Gene3D" id="1.10.10.200">
    <property type="match status" value="1"/>
</dbReference>
<dbReference type="Pfam" id="PF01709">
    <property type="entry name" value="Transcrip_reg"/>
    <property type="match status" value="1"/>
</dbReference>
<reference evidence="9 10" key="1">
    <citation type="submission" date="2019-12" db="EMBL/GenBank/DDBJ databases">
        <title>Whole-genome analyses of novel actinobacteria.</title>
        <authorList>
            <person name="Sahin N."/>
            <person name="Saygin H."/>
        </authorList>
    </citation>
    <scope>NUCLEOTIDE SEQUENCE [LARGE SCALE GENOMIC DNA]</scope>
    <source>
        <strain evidence="9 10">KC615</strain>
    </source>
</reference>
<evidence type="ECO:0000256" key="6">
    <source>
        <dbReference type="HAMAP-Rule" id="MF_00693"/>
    </source>
</evidence>
<dbReference type="InterPro" id="IPR002876">
    <property type="entry name" value="Transcrip_reg_TACO1-like"/>
</dbReference>
<dbReference type="AlphaFoldDB" id="A0A6I4VU10"/>
<evidence type="ECO:0000256" key="1">
    <source>
        <dbReference type="ARBA" id="ARBA00008724"/>
    </source>
</evidence>
<keyword evidence="5 6" id="KW-0804">Transcription</keyword>
<keyword evidence="10" id="KW-1185">Reference proteome</keyword>
<dbReference type="InterPro" id="IPR017856">
    <property type="entry name" value="Integrase-like_N"/>
</dbReference>
<dbReference type="Gene3D" id="3.30.70.980">
    <property type="match status" value="2"/>
</dbReference>
<comment type="subcellular location">
    <subcellularLocation>
        <location evidence="6">Cytoplasm</location>
    </subcellularLocation>
</comment>
<dbReference type="InterPro" id="IPR048300">
    <property type="entry name" value="TACO1_YebC-like_2nd/3rd_dom"/>
</dbReference>
<dbReference type="NCBIfam" id="NF001030">
    <property type="entry name" value="PRK00110.1"/>
    <property type="match status" value="1"/>
</dbReference>
<dbReference type="NCBIfam" id="TIGR01033">
    <property type="entry name" value="YebC/PmpR family DNA-binding transcriptional regulator"/>
    <property type="match status" value="1"/>
</dbReference>
<keyword evidence="2 6" id="KW-0963">Cytoplasm</keyword>
<dbReference type="NCBIfam" id="NF009044">
    <property type="entry name" value="PRK12378.1"/>
    <property type="match status" value="1"/>
</dbReference>
<comment type="caution">
    <text evidence="9">The sequence shown here is derived from an EMBL/GenBank/DDBJ whole genome shotgun (WGS) entry which is preliminary data.</text>
</comment>
<dbReference type="PANTHER" id="PTHR12532:SF6">
    <property type="entry name" value="TRANSCRIPTIONAL REGULATORY PROTEIN YEBC-RELATED"/>
    <property type="match status" value="1"/>
</dbReference>
<dbReference type="HAMAP" id="MF_00693">
    <property type="entry name" value="Transcrip_reg_TACO1"/>
    <property type="match status" value="1"/>
</dbReference>